<evidence type="ECO:0000313" key="3">
    <source>
        <dbReference type="EMBL" id="ODO09626.1"/>
    </source>
</evidence>
<comment type="caution">
    <text evidence="3">The sequence shown here is derived from an EMBL/GenBank/DDBJ whole genome shotgun (WGS) entry which is preliminary data.</text>
</comment>
<evidence type="ECO:0000313" key="4">
    <source>
        <dbReference type="Proteomes" id="UP000095149"/>
    </source>
</evidence>
<keyword evidence="1" id="KW-0175">Coiled coil</keyword>
<feature type="region of interest" description="Disordered" evidence="2">
    <location>
        <begin position="1"/>
        <end position="27"/>
    </location>
</feature>
<organism evidence="3 4">
    <name type="scientific">Cryptococcus amylolentus CBS 6273</name>
    <dbReference type="NCBI Taxonomy" id="1296118"/>
    <lineage>
        <taxon>Eukaryota</taxon>
        <taxon>Fungi</taxon>
        <taxon>Dikarya</taxon>
        <taxon>Basidiomycota</taxon>
        <taxon>Agaricomycotina</taxon>
        <taxon>Tremellomycetes</taxon>
        <taxon>Tremellales</taxon>
        <taxon>Cryptococcaceae</taxon>
        <taxon>Cryptococcus</taxon>
    </lineage>
</organism>
<protein>
    <submittedName>
        <fullName evidence="3">Uncharacterized protein</fullName>
    </submittedName>
</protein>
<gene>
    <name evidence="3" type="ORF">I350_01837</name>
</gene>
<dbReference type="AlphaFoldDB" id="A0A1E3K9K7"/>
<sequence>MPSGDRVLIWPEDDEQEEAGRQEAGPQIERWLDQVTEATNNKPSGVVHEERETEEDRSLLQAVEWQLSYLRMQPTRCLKWIEEGASINRKVLGDFRGENCRPDFKLDSNVDTVQFILLNDRARIASWAIGSRSVNTSESTRQDAEARYTEYEKSALEMKAEMFPTLDPDGSLESRPTRSLLISREFNRGVLEVLTDDGLTAVPDGVWNDVRAHNAVIKDTYDRGGWSEFSPEFQTLFASWSDSMEALRDAVMTDLPPPPL</sequence>
<name>A0A1E3K9K7_9TREE</name>
<evidence type="ECO:0000256" key="2">
    <source>
        <dbReference type="SAM" id="MobiDB-lite"/>
    </source>
</evidence>
<proteinExistence type="predicted"/>
<evidence type="ECO:0000256" key="1">
    <source>
        <dbReference type="SAM" id="Coils"/>
    </source>
</evidence>
<accession>A0A1E3K9K7</accession>
<feature type="coiled-coil region" evidence="1">
    <location>
        <begin position="134"/>
        <end position="161"/>
    </location>
</feature>
<dbReference type="Proteomes" id="UP000095149">
    <property type="component" value="Unassembled WGS sequence"/>
</dbReference>
<dbReference type="EMBL" id="MEKH01000003">
    <property type="protein sequence ID" value="ODO09626.1"/>
    <property type="molecule type" value="Genomic_DNA"/>
</dbReference>
<reference evidence="3 4" key="1">
    <citation type="submission" date="2016-06" db="EMBL/GenBank/DDBJ databases">
        <title>Evolution of pathogenesis and genome organization in the Tremellales.</title>
        <authorList>
            <person name="Cuomo C."/>
            <person name="Litvintseva A."/>
            <person name="Heitman J."/>
            <person name="Chen Y."/>
            <person name="Sun S."/>
            <person name="Springer D."/>
            <person name="Dromer F."/>
            <person name="Young S."/>
            <person name="Zeng Q."/>
            <person name="Chapman S."/>
            <person name="Gujja S."/>
            <person name="Saif S."/>
            <person name="Birren B."/>
        </authorList>
    </citation>
    <scope>NUCLEOTIDE SEQUENCE [LARGE SCALE GENOMIC DNA]</scope>
    <source>
        <strain evidence="3 4">CBS 6273</strain>
    </source>
</reference>